<comment type="subcellular location">
    <subcellularLocation>
        <location evidence="1 7">Cell membrane</location>
        <topology evidence="1 7">Multi-pass membrane protein</topology>
    </subcellularLocation>
</comment>
<evidence type="ECO:0000256" key="1">
    <source>
        <dbReference type="ARBA" id="ARBA00004651"/>
    </source>
</evidence>
<accession>A0A1W6YXH0</accession>
<feature type="transmembrane region" description="Helical" evidence="7">
    <location>
        <begin position="218"/>
        <end position="242"/>
    </location>
</feature>
<dbReference type="InterPro" id="IPR002010">
    <property type="entry name" value="T3SS_IM_R"/>
</dbReference>
<dbReference type="Proteomes" id="UP000194139">
    <property type="component" value="Chromosome"/>
</dbReference>
<feature type="transmembrane region" description="Helical" evidence="7">
    <location>
        <begin position="187"/>
        <end position="212"/>
    </location>
</feature>
<proteinExistence type="inferred from homology"/>
<keyword evidence="6 7" id="KW-0472">Membrane</keyword>
<feature type="transmembrane region" description="Helical" evidence="7">
    <location>
        <begin position="43"/>
        <end position="63"/>
    </location>
</feature>
<evidence type="ECO:0000256" key="6">
    <source>
        <dbReference type="ARBA" id="ARBA00023136"/>
    </source>
</evidence>
<keyword evidence="4 7" id="KW-0812">Transmembrane</keyword>
<reference evidence="8 9" key="1">
    <citation type="submission" date="2017-05" db="EMBL/GenBank/DDBJ databases">
        <title>Complete and WGS of Bordetella genogroups.</title>
        <authorList>
            <person name="Spilker T."/>
            <person name="LiPuma J."/>
        </authorList>
    </citation>
    <scope>NUCLEOTIDE SEQUENCE [LARGE SCALE GENOMIC DNA]</scope>
    <source>
        <strain evidence="8 9">AU17164</strain>
    </source>
</reference>
<comment type="similarity">
    <text evidence="2 7">Belongs to the FliR/MopE/SpaR family.</text>
</comment>
<keyword evidence="3 7" id="KW-1003">Cell membrane</keyword>
<dbReference type="InterPro" id="IPR006304">
    <property type="entry name" value="T3SS_SpaR/YscT"/>
</dbReference>
<feature type="transmembrane region" description="Helical" evidence="7">
    <location>
        <begin position="70"/>
        <end position="97"/>
    </location>
</feature>
<feature type="transmembrane region" description="Helical" evidence="7">
    <location>
        <begin position="12"/>
        <end position="31"/>
    </location>
</feature>
<evidence type="ECO:0000256" key="4">
    <source>
        <dbReference type="ARBA" id="ARBA00022692"/>
    </source>
</evidence>
<evidence type="ECO:0000256" key="2">
    <source>
        <dbReference type="ARBA" id="ARBA00009772"/>
    </source>
</evidence>
<dbReference type="AlphaFoldDB" id="A0A1W6YXH0"/>
<evidence type="ECO:0000256" key="5">
    <source>
        <dbReference type="ARBA" id="ARBA00022989"/>
    </source>
</evidence>
<organism evidence="8 9">
    <name type="scientific">Bordetella genomosp. 9</name>
    <dbReference type="NCBI Taxonomy" id="1416803"/>
    <lineage>
        <taxon>Bacteria</taxon>
        <taxon>Pseudomonadati</taxon>
        <taxon>Pseudomonadota</taxon>
        <taxon>Betaproteobacteria</taxon>
        <taxon>Burkholderiales</taxon>
        <taxon>Alcaligenaceae</taxon>
        <taxon>Bordetella</taxon>
    </lineage>
</organism>
<protein>
    <submittedName>
        <fullName evidence="8">EscT/YscT/HrcT family type III secretion system export apparatus protein</fullName>
    </submittedName>
</protein>
<dbReference type="GO" id="GO:0005886">
    <property type="term" value="C:plasma membrane"/>
    <property type="evidence" value="ECO:0007669"/>
    <property type="project" value="UniProtKB-SubCell"/>
</dbReference>
<dbReference type="EMBL" id="CP021109">
    <property type="protein sequence ID" value="ARP85664.1"/>
    <property type="molecule type" value="Genomic_DNA"/>
</dbReference>
<dbReference type="PANTHER" id="PTHR30065:SF1">
    <property type="entry name" value="SURFACE PRESENTATION OF ANTIGENS PROTEIN SPAR"/>
    <property type="match status" value="1"/>
</dbReference>
<name>A0A1W6YXH0_9BORD</name>
<keyword evidence="9" id="KW-1185">Reference proteome</keyword>
<keyword evidence="5 7" id="KW-1133">Transmembrane helix</keyword>
<dbReference type="GO" id="GO:0006605">
    <property type="term" value="P:protein targeting"/>
    <property type="evidence" value="ECO:0007669"/>
    <property type="project" value="UniProtKB-UniRule"/>
</dbReference>
<dbReference type="NCBIfam" id="TIGR01401">
    <property type="entry name" value="fliR_like_III"/>
    <property type="match status" value="1"/>
</dbReference>
<gene>
    <name evidence="8" type="ORF">CAL13_05150</name>
</gene>
<feature type="transmembrane region" description="Helical" evidence="7">
    <location>
        <begin position="128"/>
        <end position="150"/>
    </location>
</feature>
<evidence type="ECO:0000313" key="9">
    <source>
        <dbReference type="Proteomes" id="UP000194139"/>
    </source>
</evidence>
<dbReference type="PANTHER" id="PTHR30065">
    <property type="entry name" value="FLAGELLAR BIOSYNTHETIC PROTEIN FLIR"/>
    <property type="match status" value="1"/>
</dbReference>
<dbReference type="RefSeq" id="WP_086071725.1">
    <property type="nucleotide sequence ID" value="NZ_CP021109.1"/>
</dbReference>
<evidence type="ECO:0000313" key="8">
    <source>
        <dbReference type="EMBL" id="ARP85664.1"/>
    </source>
</evidence>
<evidence type="ECO:0000256" key="7">
    <source>
        <dbReference type="RuleBase" id="RU362072"/>
    </source>
</evidence>
<dbReference type="Pfam" id="PF01311">
    <property type="entry name" value="Bac_export_1"/>
    <property type="match status" value="1"/>
</dbReference>
<sequence length="266" mass="29089">MSDFVTYAAVKDLMFALTVTQPRILVTLMMLPVFSKQLLPGRLRGAVAVPLGLLVTPLTLPGAQASDLSLALLAALVVKEAFVGVVLGFFAAIPFWIFEAMGSLIDYQRGASMGALFNPTMGTEATPLAIVFQLAFGVLFLSGDGINLMLSMLFDSFRLWDPWQWAPSLRMEVVPIMLSQLDRLMRLVLLFAAPAMVMMLLAELGLALASRFTPQLQVFFLAMPIKTAIVLLVIVLCLANVFEQGALETRRIADTIPLLTDLWRAP</sequence>
<dbReference type="PRINTS" id="PR00953">
    <property type="entry name" value="TYPE3IMRPROT"/>
</dbReference>
<evidence type="ECO:0000256" key="3">
    <source>
        <dbReference type="ARBA" id="ARBA00022475"/>
    </source>
</evidence>